<keyword evidence="4" id="KW-0378">Hydrolase</keyword>
<evidence type="ECO:0000256" key="4">
    <source>
        <dbReference type="ARBA" id="ARBA00022801"/>
    </source>
</evidence>
<comment type="function">
    <text evidence="9">Expression of the protease correlates with blood-feeding and suggests a role for the protease in blood digestion.</text>
</comment>
<dbReference type="FunFam" id="3.90.70.10:FF:000031">
    <property type="entry name" value="Cathepsin B"/>
    <property type="match status" value="1"/>
</dbReference>
<organism evidence="12 13">
    <name type="scientific">Haemonchus contortus</name>
    <name type="common">Barber pole worm</name>
    <dbReference type="NCBI Taxonomy" id="6289"/>
    <lineage>
        <taxon>Eukaryota</taxon>
        <taxon>Metazoa</taxon>
        <taxon>Ecdysozoa</taxon>
        <taxon>Nematoda</taxon>
        <taxon>Chromadorea</taxon>
        <taxon>Rhabditida</taxon>
        <taxon>Rhabditina</taxon>
        <taxon>Rhabditomorpha</taxon>
        <taxon>Strongyloidea</taxon>
        <taxon>Trichostrongylidae</taxon>
        <taxon>Haemonchus</taxon>
    </lineage>
</organism>
<dbReference type="WBParaSite" id="HCON_00005670-00001">
    <property type="protein sequence ID" value="HCON_00005670-00001"/>
    <property type="gene ID" value="HCON_00005670"/>
</dbReference>
<evidence type="ECO:0000256" key="6">
    <source>
        <dbReference type="ARBA" id="ARBA00023145"/>
    </source>
</evidence>
<dbReference type="PANTHER" id="PTHR12411">
    <property type="entry name" value="CYSTEINE PROTEASE FAMILY C1-RELATED"/>
    <property type="match status" value="1"/>
</dbReference>
<dbReference type="SMART" id="SM00645">
    <property type="entry name" value="Pept_C1"/>
    <property type="match status" value="1"/>
</dbReference>
<dbReference type="SUPFAM" id="SSF54001">
    <property type="entry name" value="Cysteine proteinases"/>
    <property type="match status" value="1"/>
</dbReference>
<dbReference type="InterPro" id="IPR013128">
    <property type="entry name" value="Peptidase_C1A"/>
</dbReference>
<evidence type="ECO:0000313" key="12">
    <source>
        <dbReference type="Proteomes" id="UP000025227"/>
    </source>
</evidence>
<evidence type="ECO:0000259" key="11">
    <source>
        <dbReference type="SMART" id="SM00645"/>
    </source>
</evidence>
<dbReference type="InterPro" id="IPR038765">
    <property type="entry name" value="Papain-like_cys_pep_sf"/>
</dbReference>
<dbReference type="CDD" id="cd02620">
    <property type="entry name" value="Peptidase_C1A_CathepsinB"/>
    <property type="match status" value="1"/>
</dbReference>
<evidence type="ECO:0000256" key="3">
    <source>
        <dbReference type="ARBA" id="ARBA00022729"/>
    </source>
</evidence>
<dbReference type="InterPro" id="IPR025660">
    <property type="entry name" value="Pept_his_AS"/>
</dbReference>
<dbReference type="PRINTS" id="PR00705">
    <property type="entry name" value="PAPAIN"/>
</dbReference>
<evidence type="ECO:0000256" key="1">
    <source>
        <dbReference type="ARBA" id="ARBA00008455"/>
    </source>
</evidence>
<keyword evidence="3 10" id="KW-0732">Signal</keyword>
<dbReference type="Gene3D" id="3.90.70.10">
    <property type="entry name" value="Cysteine proteinases"/>
    <property type="match status" value="1"/>
</dbReference>
<protein>
    <submittedName>
        <fullName evidence="13">Pept_C1 domain-containing protein</fullName>
    </submittedName>
</protein>
<feature type="chain" id="PRO_5029620463" evidence="10">
    <location>
        <begin position="21"/>
        <end position="339"/>
    </location>
</feature>
<evidence type="ECO:0000256" key="9">
    <source>
        <dbReference type="ARBA" id="ARBA00057399"/>
    </source>
</evidence>
<dbReference type="InterPro" id="IPR000668">
    <property type="entry name" value="Peptidase_C1A_C"/>
</dbReference>
<sequence length="339" mass="38035">MNYLFLVLGLLLCQVTLAFGAAPDANDGVPLEAQRLSGKALVEYLKKSQNLFEVNDEPTPDFKYKIMSKKFMSQYRREPPVNDDNDPDIPENYDPRLIWPNCSSLFTIPDQANCGSCWAVSTAAAISDRLCIASKGKNQVFISSADILSCCDTCGFGCDGGITFRAWEYFATKGSVSGGHFEAPNCCRPYYFHPCGQHGNDTFYGYCPRFAQTPFCRRKCRIGFNKSYAQDRIQGKSFYTVEYSVPAIQREIMTKGSVVGSYDVFTDFSHYKSGIYRHTGGKPDGRHAVRIIGWGKENGTDYWLIANSWHDDWGENGYFRMIRGINDCGIEQDITAGDV</sequence>
<comment type="similarity">
    <text evidence="1">Belongs to the peptidase C1 family.</text>
</comment>
<keyword evidence="6" id="KW-0865">Zymogen</keyword>
<evidence type="ECO:0000313" key="13">
    <source>
        <dbReference type="WBParaSite" id="HCON_00005670-00001"/>
    </source>
</evidence>
<keyword evidence="7" id="KW-1015">Disulfide bond</keyword>
<keyword evidence="8" id="KW-0325">Glycoprotein</keyword>
<accession>A0A7I4XSM3</accession>
<dbReference type="GO" id="GO:0008234">
    <property type="term" value="F:cysteine-type peptidase activity"/>
    <property type="evidence" value="ECO:0007669"/>
    <property type="project" value="UniProtKB-KW"/>
</dbReference>
<dbReference type="PROSITE" id="PS00639">
    <property type="entry name" value="THIOL_PROTEASE_HIS"/>
    <property type="match status" value="1"/>
</dbReference>
<feature type="signal peptide" evidence="10">
    <location>
        <begin position="1"/>
        <end position="20"/>
    </location>
</feature>
<evidence type="ECO:0000256" key="8">
    <source>
        <dbReference type="ARBA" id="ARBA00023180"/>
    </source>
</evidence>
<evidence type="ECO:0000256" key="10">
    <source>
        <dbReference type="SAM" id="SignalP"/>
    </source>
</evidence>
<dbReference type="PROSITE" id="PS00640">
    <property type="entry name" value="THIOL_PROTEASE_ASN"/>
    <property type="match status" value="1"/>
</dbReference>
<keyword evidence="5" id="KW-0788">Thiol protease</keyword>
<dbReference type="PROSITE" id="PS00139">
    <property type="entry name" value="THIOL_PROTEASE_CYS"/>
    <property type="match status" value="1"/>
</dbReference>
<reference evidence="13" key="1">
    <citation type="submission" date="2020-12" db="UniProtKB">
        <authorList>
            <consortium name="WormBaseParasite"/>
        </authorList>
    </citation>
    <scope>IDENTIFICATION</scope>
    <source>
        <strain evidence="13">MHco3</strain>
    </source>
</reference>
<name>A0A7I4XSM3_HAECO</name>
<dbReference type="GO" id="GO:0006508">
    <property type="term" value="P:proteolysis"/>
    <property type="evidence" value="ECO:0007669"/>
    <property type="project" value="UniProtKB-KW"/>
</dbReference>
<dbReference type="InterPro" id="IPR025661">
    <property type="entry name" value="Pept_asp_AS"/>
</dbReference>
<evidence type="ECO:0000256" key="2">
    <source>
        <dbReference type="ARBA" id="ARBA00022670"/>
    </source>
</evidence>
<proteinExistence type="inferred from homology"/>
<keyword evidence="12" id="KW-1185">Reference proteome</keyword>
<evidence type="ECO:0000256" key="7">
    <source>
        <dbReference type="ARBA" id="ARBA00023157"/>
    </source>
</evidence>
<keyword evidence="2" id="KW-0645">Protease</keyword>
<dbReference type="Pfam" id="PF00112">
    <property type="entry name" value="Peptidase_C1"/>
    <property type="match status" value="1"/>
</dbReference>
<feature type="domain" description="Peptidase C1A papain C-terminal" evidence="11">
    <location>
        <begin position="89"/>
        <end position="338"/>
    </location>
</feature>
<evidence type="ECO:0000256" key="5">
    <source>
        <dbReference type="ARBA" id="ARBA00022807"/>
    </source>
</evidence>
<dbReference type="InterPro" id="IPR000169">
    <property type="entry name" value="Pept_cys_AS"/>
</dbReference>
<dbReference type="AlphaFoldDB" id="A0A7I4XSM3"/>
<dbReference type="Proteomes" id="UP000025227">
    <property type="component" value="Unplaced"/>
</dbReference>